<dbReference type="Proteomes" id="UP001497600">
    <property type="component" value="Chromosome F"/>
</dbReference>
<reference evidence="8 9" key="1">
    <citation type="submission" date="2024-01" db="EMBL/GenBank/DDBJ databases">
        <authorList>
            <consortium name="Genoscope - CEA"/>
            <person name="William W."/>
        </authorList>
    </citation>
    <scope>NUCLEOTIDE SEQUENCE [LARGE SCALE GENOMIC DNA]</scope>
    <source>
        <strain evidence="8 9">29B2s-10</strain>
    </source>
</reference>
<comment type="catalytic activity">
    <reaction evidence="5">
        <text>4-demethylwyosine(37) in tRNA(Phe) + S-adenosyl-L-methionine = 4-demethyl-7-[(3S)-3-amino-3-carboxypropyl]wyosine(37) in tRNA(Phe) + S-methyl-5'-thioadenosine + H(+)</text>
        <dbReference type="Rhea" id="RHEA:36355"/>
        <dbReference type="Rhea" id="RHEA-COMP:10164"/>
        <dbReference type="Rhea" id="RHEA-COMP:10378"/>
        <dbReference type="ChEBI" id="CHEBI:15378"/>
        <dbReference type="ChEBI" id="CHEBI:17509"/>
        <dbReference type="ChEBI" id="CHEBI:59789"/>
        <dbReference type="ChEBI" id="CHEBI:64315"/>
        <dbReference type="ChEBI" id="CHEBI:73550"/>
        <dbReference type="EC" id="2.5.1.114"/>
    </reaction>
</comment>
<name>A0ABP0EJW4_9ASCO</name>
<dbReference type="Pfam" id="PF02475">
    <property type="entry name" value="TRM5-TYW2_MTfase"/>
    <property type="match status" value="1"/>
</dbReference>
<evidence type="ECO:0000256" key="4">
    <source>
        <dbReference type="ARBA" id="ARBA00022694"/>
    </source>
</evidence>
<dbReference type="PROSITE" id="PS51684">
    <property type="entry name" value="SAM_MT_TRM5_TYW2"/>
    <property type="match status" value="1"/>
</dbReference>
<keyword evidence="6" id="KW-0963">Cytoplasm</keyword>
<comment type="subcellular location">
    <subcellularLocation>
        <location evidence="6">Cytoplasm</location>
    </subcellularLocation>
</comment>
<evidence type="ECO:0000256" key="6">
    <source>
        <dbReference type="PIRNR" id="PIRNR038972"/>
    </source>
</evidence>
<proteinExistence type="inferred from homology"/>
<accession>A0ABP0EJW4</accession>
<dbReference type="Gene3D" id="3.40.50.150">
    <property type="entry name" value="Vaccinia Virus protein VP39"/>
    <property type="match status" value="1"/>
</dbReference>
<dbReference type="EMBL" id="OZ004258">
    <property type="protein sequence ID" value="CAK7913049.1"/>
    <property type="molecule type" value="Genomic_DNA"/>
</dbReference>
<keyword evidence="2 6" id="KW-0808">Transferase</keyword>
<dbReference type="PIRSF" id="PIRSF038972">
    <property type="entry name" value="Trm12"/>
    <property type="match status" value="1"/>
</dbReference>
<dbReference type="InterPro" id="IPR029063">
    <property type="entry name" value="SAM-dependent_MTases_sf"/>
</dbReference>
<sequence length="434" mass="50129">MEYLLVELADSKDVKEVKTVLEKSGKLNKNEKIRRENNGVFKIYTRICEKTEWEGIMMEEIGRIIDHQLGTYRERTVEAAGIVGCFERYIDGELKRRGTVVEEDIVRQLRLSLPKKYSVYPPMLLLSGQTLELEVWKDHTRFFPQLLEQEFPQCTHIAVNKPIIESDVMRRPFNLVPVYGNFGPEPTDTLFTNPSKANFKEAFWCSVVQNGITQHWAPRYTMFSRGNIKEKKRVLQLSKQKQNLNTLPVAVDMYSGIGYFTLSYLANGYTVFCWELNPWSIEGLIRGLTANHHSYLVIGADEVLDSKKYHAAISSGVRAFVFNESNEESMRRFEQLSVPMDLQHINLGLLPSSKDSWGSCTRMVNEISNSKETQIHVHENVSINDFDTFTNETLEFFQKDCFAKFLHLEKVKTFAPDVWHVVLDYLVSPRKGDS</sequence>
<comment type="pathway">
    <text evidence="1 6">tRNA modification; wybutosine-tRNA(Phe) biosynthesis.</text>
</comment>
<dbReference type="InterPro" id="IPR056743">
    <property type="entry name" value="TRM5-TYW2-like_MTfase"/>
</dbReference>
<keyword evidence="9" id="KW-1185">Reference proteome</keyword>
<dbReference type="SUPFAM" id="SSF53335">
    <property type="entry name" value="S-adenosyl-L-methionine-dependent methyltransferases"/>
    <property type="match status" value="1"/>
</dbReference>
<evidence type="ECO:0000256" key="2">
    <source>
        <dbReference type="ARBA" id="ARBA00022679"/>
    </source>
</evidence>
<dbReference type="InterPro" id="IPR030382">
    <property type="entry name" value="MeTrfase_TRM5/TYW2"/>
</dbReference>
<evidence type="ECO:0000313" key="9">
    <source>
        <dbReference type="Proteomes" id="UP001497600"/>
    </source>
</evidence>
<keyword evidence="3 6" id="KW-0949">S-adenosyl-L-methionine</keyword>
<evidence type="ECO:0000256" key="5">
    <source>
        <dbReference type="ARBA" id="ARBA00049400"/>
    </source>
</evidence>
<comment type="function">
    <text evidence="6">S-adenosyl-L-methionine-dependent transferase that acts as a component of the wybutosine biosynthesis pathway. Wybutosine is a hyper modified guanosine with a tricyclic base found at the 3'-position adjacent to the anticodon of eukaryotic phenylalanine tRNA. Catalyzes the transfer of the alpha-amino-alpha-carboxypropyl (acp) group from S-adenosyl-L-methionine to the C-7 position of 4-demethylwyosine (imG-14) to produce wybutosine-86.</text>
</comment>
<feature type="domain" description="SAM-dependent methyltransferase TRM5/TYW2-type" evidence="7">
    <location>
        <begin position="147"/>
        <end position="429"/>
    </location>
</feature>
<protein>
    <recommendedName>
        <fullName evidence="6">tRNA wybutosine-synthesizing protein 2</fullName>
        <shortName evidence="6">tRNA-yW-synthesizing protein 2</shortName>
    </recommendedName>
    <alternativeName>
        <fullName evidence="6">tRNA(Phe) (4-demethylwyosine(37)-C(7)) aminocarboxypropyltransferase</fullName>
    </alternativeName>
</protein>
<organism evidence="8 9">
    <name type="scientific">[Candida] anglica</name>
    <dbReference type="NCBI Taxonomy" id="148631"/>
    <lineage>
        <taxon>Eukaryota</taxon>
        <taxon>Fungi</taxon>
        <taxon>Dikarya</taxon>
        <taxon>Ascomycota</taxon>
        <taxon>Saccharomycotina</taxon>
        <taxon>Pichiomycetes</taxon>
        <taxon>Debaryomycetaceae</taxon>
        <taxon>Kurtzmaniella</taxon>
    </lineage>
</organism>
<dbReference type="PANTHER" id="PTHR23245:SF25">
    <property type="entry name" value="TRNA WYBUTOSINE-SYNTHESIZING PROTEIN 2 HOMOLOG"/>
    <property type="match status" value="1"/>
</dbReference>
<keyword evidence="4 6" id="KW-0819">tRNA processing</keyword>
<evidence type="ECO:0000256" key="3">
    <source>
        <dbReference type="ARBA" id="ARBA00022691"/>
    </source>
</evidence>
<comment type="similarity">
    <text evidence="6">Belongs to the class I-like SAM-binding methyltransferase superfamily. TRM5/TYW2 family.</text>
</comment>
<evidence type="ECO:0000256" key="1">
    <source>
        <dbReference type="ARBA" id="ARBA00004797"/>
    </source>
</evidence>
<dbReference type="InterPro" id="IPR026274">
    <property type="entry name" value="tRNA_wybutosine_synth_prot_2"/>
</dbReference>
<evidence type="ECO:0000313" key="8">
    <source>
        <dbReference type="EMBL" id="CAK7913049.1"/>
    </source>
</evidence>
<gene>
    <name evidence="8" type="primary">TRM12</name>
    <name evidence="8" type="ORF">CAAN4_F09802</name>
</gene>
<dbReference type="PANTHER" id="PTHR23245">
    <property type="entry name" value="TRNA METHYLTRANSFERASE"/>
    <property type="match status" value="1"/>
</dbReference>
<evidence type="ECO:0000259" key="7">
    <source>
        <dbReference type="PROSITE" id="PS51684"/>
    </source>
</evidence>